<keyword evidence="13" id="KW-0472">Membrane</keyword>
<protein>
    <recommendedName>
        <fullName evidence="16">Nuclear pore complex protein Nup50</fullName>
    </recommendedName>
    <alternativeName>
        <fullName evidence="17">50 kDa nucleoporin</fullName>
    </alternativeName>
    <alternativeName>
        <fullName evidence="18">Nuclear pore-associated protein 60 kDa-like</fullName>
    </alternativeName>
    <alternativeName>
        <fullName evidence="19">Nucleoporin Nup50</fullName>
    </alternativeName>
</protein>
<feature type="compositionally biased region" description="Low complexity" evidence="20">
    <location>
        <begin position="210"/>
        <end position="225"/>
    </location>
</feature>
<dbReference type="InterPro" id="IPR011993">
    <property type="entry name" value="PH-like_dom_sf"/>
</dbReference>
<evidence type="ECO:0000256" key="9">
    <source>
        <dbReference type="ARBA" id="ARBA00022927"/>
    </source>
</evidence>
<evidence type="ECO:0000256" key="5">
    <source>
        <dbReference type="ARBA" id="ARBA00022553"/>
    </source>
</evidence>
<keyword evidence="6" id="KW-0677">Repeat</keyword>
<keyword evidence="12" id="KW-0906">Nuclear pore complex</keyword>
<dbReference type="PANTHER" id="PTHR23138:SF147">
    <property type="entry name" value="NUCLEAR PORE COMPLEX PROTEIN NUP50"/>
    <property type="match status" value="1"/>
</dbReference>
<feature type="compositionally biased region" description="Basic and acidic residues" evidence="20">
    <location>
        <begin position="1"/>
        <end position="16"/>
    </location>
</feature>
<name>A0A8B7S3R5_HIPAR</name>
<evidence type="ECO:0000313" key="23">
    <source>
        <dbReference type="RefSeq" id="XP_019507258.1"/>
    </source>
</evidence>
<comment type="function">
    <text evidence="15">Component of the nuclear pore complex that has a direct role in nuclear protein import. Actively displaces NLSs from importin-alpha, and facilitates disassembly of the importin-alpha:beta-cargo complex and importin recycling. Interacts with regulatory proteins of cell cycle progression including CDKN1B. This interaction is required for correct intracellular transport and degradation of CDKN1B.</text>
</comment>
<dbReference type="InterPro" id="IPR045255">
    <property type="entry name" value="RanBP1-like"/>
</dbReference>
<gene>
    <name evidence="23" type="primary">NUP50</name>
</gene>
<evidence type="ECO:0000259" key="21">
    <source>
        <dbReference type="PROSITE" id="PS50196"/>
    </source>
</evidence>
<evidence type="ECO:0000313" key="22">
    <source>
        <dbReference type="Proteomes" id="UP000694851"/>
    </source>
</evidence>
<evidence type="ECO:0000256" key="19">
    <source>
        <dbReference type="ARBA" id="ARBA00081812"/>
    </source>
</evidence>
<feature type="compositionally biased region" description="Polar residues" evidence="20">
    <location>
        <begin position="313"/>
        <end position="324"/>
    </location>
</feature>
<dbReference type="CTD" id="10762"/>
<organism evidence="22 23">
    <name type="scientific">Hipposideros armiger</name>
    <name type="common">Great Himalayan leaf-nosed bat</name>
    <dbReference type="NCBI Taxonomy" id="186990"/>
    <lineage>
        <taxon>Eukaryota</taxon>
        <taxon>Metazoa</taxon>
        <taxon>Chordata</taxon>
        <taxon>Craniata</taxon>
        <taxon>Vertebrata</taxon>
        <taxon>Euteleostomi</taxon>
        <taxon>Mammalia</taxon>
        <taxon>Eutheria</taxon>
        <taxon>Laurasiatheria</taxon>
        <taxon>Chiroptera</taxon>
        <taxon>Yinpterochiroptera</taxon>
        <taxon>Rhinolophoidea</taxon>
        <taxon>Hipposideridae</taxon>
        <taxon>Hipposideros</taxon>
    </lineage>
</organism>
<feature type="region of interest" description="Disordered" evidence="20">
    <location>
        <begin position="125"/>
        <end position="153"/>
    </location>
</feature>
<dbReference type="RefSeq" id="XP_019507258.1">
    <property type="nucleotide sequence ID" value="XM_019651713.1"/>
</dbReference>
<feature type="region of interest" description="Disordered" evidence="20">
    <location>
        <begin position="243"/>
        <end position="267"/>
    </location>
</feature>
<evidence type="ECO:0000256" key="10">
    <source>
        <dbReference type="ARBA" id="ARBA00022990"/>
    </source>
</evidence>
<keyword evidence="7" id="KW-0509">mRNA transport</keyword>
<keyword evidence="9" id="KW-0653">Protein transport</keyword>
<evidence type="ECO:0000256" key="17">
    <source>
        <dbReference type="ARBA" id="ARBA00079821"/>
    </source>
</evidence>
<dbReference type="PROSITE" id="PS50196">
    <property type="entry name" value="RANBD1"/>
    <property type="match status" value="1"/>
</dbReference>
<dbReference type="SUPFAM" id="SSF50729">
    <property type="entry name" value="PH domain-like"/>
    <property type="match status" value="1"/>
</dbReference>
<dbReference type="KEGG" id="hai:109387638"/>
<dbReference type="InterPro" id="IPR015007">
    <property type="entry name" value="NUP2/50/61"/>
</dbReference>
<proteinExistence type="predicted"/>
<keyword evidence="14" id="KW-0539">Nucleus</keyword>
<feature type="compositionally biased region" description="Basic and acidic residues" evidence="20">
    <location>
        <begin position="245"/>
        <end position="263"/>
    </location>
</feature>
<evidence type="ECO:0000256" key="20">
    <source>
        <dbReference type="SAM" id="MobiDB-lite"/>
    </source>
</evidence>
<evidence type="ECO:0000256" key="7">
    <source>
        <dbReference type="ARBA" id="ARBA00022816"/>
    </source>
</evidence>
<evidence type="ECO:0000256" key="1">
    <source>
        <dbReference type="ARBA" id="ARBA00004567"/>
    </source>
</evidence>
<evidence type="ECO:0000256" key="3">
    <source>
        <dbReference type="ARBA" id="ARBA00022448"/>
    </source>
</evidence>
<evidence type="ECO:0000256" key="16">
    <source>
        <dbReference type="ARBA" id="ARBA00069163"/>
    </source>
</evidence>
<keyword evidence="4" id="KW-1017">Isopeptide bond</keyword>
<keyword evidence="3" id="KW-0813">Transport</keyword>
<dbReference type="CDD" id="cd13170">
    <property type="entry name" value="RanBD_NUP50"/>
    <property type="match status" value="1"/>
</dbReference>
<evidence type="ECO:0000256" key="18">
    <source>
        <dbReference type="ARBA" id="ARBA00081490"/>
    </source>
</evidence>
<dbReference type="AlphaFoldDB" id="A0A8B7S3R5"/>
<dbReference type="GO" id="GO:0006606">
    <property type="term" value="P:protein import into nucleus"/>
    <property type="evidence" value="ECO:0007669"/>
    <property type="project" value="TreeGrafter"/>
</dbReference>
<feature type="region of interest" description="Disordered" evidence="20">
    <location>
        <begin position="306"/>
        <end position="349"/>
    </location>
</feature>
<keyword evidence="11" id="KW-0811">Translocation</keyword>
<evidence type="ECO:0000256" key="2">
    <source>
        <dbReference type="ARBA" id="ARBA00004620"/>
    </source>
</evidence>
<accession>A0A8B7S3R5</accession>
<dbReference type="GO" id="GO:0031965">
    <property type="term" value="C:nuclear membrane"/>
    <property type="evidence" value="ECO:0007669"/>
    <property type="project" value="UniProtKB-SubCell"/>
</dbReference>
<dbReference type="Proteomes" id="UP000694851">
    <property type="component" value="Unplaced"/>
</dbReference>
<evidence type="ECO:0000256" key="13">
    <source>
        <dbReference type="ARBA" id="ARBA00023136"/>
    </source>
</evidence>
<dbReference type="GO" id="GO:0051028">
    <property type="term" value="P:mRNA transport"/>
    <property type="evidence" value="ECO:0007669"/>
    <property type="project" value="UniProtKB-KW"/>
</dbReference>
<sequence>MAKRIAEKELTDRNWDQEDEAEEVGTFSVASEEVLKNRAIKKAKRRNVGFESDATGGAFKGFKGLVAPSGGGAFSGFGAGVSAGPRPLEGLSNGNSITSAPAFSSAGAATETKATFASIAANGPTSLVDKKSANPKTNGDSPQPCSSGLTSRAAPHRNAYHKQLAALNCSVRDWIAKHVNANPLCDLTPVFKDYEKYLAGIEEEGGVGASGPESEPSKAPAAAQPPSLFASAKVQQESTFLFHSNRPEGTSEKMEAGPDKKVDAPLGATSASFNFGKKIDSSVLGSLNSGPVTGFSFTAGNSSLFGKDGPQSKPASSPFSTKPLESQAGGGSNDCKGGEEEESDEPPKVVVTEVKEEDAFYSKKCKLFYKKDNEFKEKGVGTLHLKPTANQKTQLLVRADTNLGNILLNVLITPNMPCSRTGKNNVLIVCVPNPPVDEKNASVPVTMLIRVKTSEDADELHKLILEKKDA</sequence>
<dbReference type="OrthoDB" id="10062131at2759"/>
<evidence type="ECO:0000256" key="14">
    <source>
        <dbReference type="ARBA" id="ARBA00023242"/>
    </source>
</evidence>
<dbReference type="Pfam" id="PF00638">
    <property type="entry name" value="Ran_BP1"/>
    <property type="match status" value="1"/>
</dbReference>
<evidence type="ECO:0000256" key="11">
    <source>
        <dbReference type="ARBA" id="ARBA00023010"/>
    </source>
</evidence>
<evidence type="ECO:0000256" key="6">
    <source>
        <dbReference type="ARBA" id="ARBA00022737"/>
    </source>
</evidence>
<evidence type="ECO:0000256" key="12">
    <source>
        <dbReference type="ARBA" id="ARBA00023132"/>
    </source>
</evidence>
<dbReference type="GO" id="GO:0005643">
    <property type="term" value="C:nuclear pore"/>
    <property type="evidence" value="ECO:0007669"/>
    <property type="project" value="UniProtKB-SubCell"/>
</dbReference>
<dbReference type="InterPro" id="IPR000156">
    <property type="entry name" value="Ran_bind_dom"/>
</dbReference>
<feature type="region of interest" description="Disordered" evidence="20">
    <location>
        <begin position="205"/>
        <end position="225"/>
    </location>
</feature>
<feature type="region of interest" description="Disordered" evidence="20">
    <location>
        <begin position="1"/>
        <end position="24"/>
    </location>
</feature>
<evidence type="ECO:0000256" key="15">
    <source>
        <dbReference type="ARBA" id="ARBA00054952"/>
    </source>
</evidence>
<feature type="domain" description="RanBD1" evidence="21">
    <location>
        <begin position="350"/>
        <end position="470"/>
    </location>
</feature>
<keyword evidence="8" id="KW-0832">Ubl conjugation</keyword>
<keyword evidence="10" id="KW-0007">Acetylation</keyword>
<keyword evidence="22" id="KW-1185">Reference proteome</keyword>
<dbReference type="GeneID" id="109387638"/>
<dbReference type="FunFam" id="2.30.29.30:FF:000179">
    <property type="entry name" value="Nuclear pore complex protein Nup50"/>
    <property type="match status" value="1"/>
</dbReference>
<comment type="subcellular location">
    <subcellularLocation>
        <location evidence="2">Nucleus membrane</location>
        <topology evidence="2">Peripheral membrane protein</topology>
        <orientation evidence="2">Nucleoplasmic side</orientation>
    </subcellularLocation>
    <subcellularLocation>
        <location evidence="1">Nucleus</location>
        <location evidence="1">Nuclear pore complex</location>
    </subcellularLocation>
</comment>
<evidence type="ECO:0000256" key="4">
    <source>
        <dbReference type="ARBA" id="ARBA00022499"/>
    </source>
</evidence>
<dbReference type="Gene3D" id="2.30.29.30">
    <property type="entry name" value="Pleckstrin-homology domain (PH domain)/Phosphotyrosine-binding domain (PTB)"/>
    <property type="match status" value="1"/>
</dbReference>
<feature type="compositionally biased region" description="Polar residues" evidence="20">
    <location>
        <begin position="134"/>
        <end position="150"/>
    </location>
</feature>
<evidence type="ECO:0000256" key="8">
    <source>
        <dbReference type="ARBA" id="ARBA00022843"/>
    </source>
</evidence>
<dbReference type="PANTHER" id="PTHR23138">
    <property type="entry name" value="RAN BINDING PROTEIN"/>
    <property type="match status" value="1"/>
</dbReference>
<dbReference type="SMART" id="SM00160">
    <property type="entry name" value="RanBD"/>
    <property type="match status" value="1"/>
</dbReference>
<keyword evidence="5" id="KW-0597">Phosphoprotein</keyword>
<reference evidence="23" key="1">
    <citation type="submission" date="2025-08" db="UniProtKB">
        <authorList>
            <consortium name="RefSeq"/>
        </authorList>
    </citation>
    <scope>IDENTIFICATION</scope>
    <source>
        <tissue evidence="23">Muscle</tissue>
    </source>
</reference>
<dbReference type="Pfam" id="PF08911">
    <property type="entry name" value="NUP50"/>
    <property type="match status" value="1"/>
</dbReference>